<dbReference type="GO" id="GO:0020037">
    <property type="term" value="F:heme binding"/>
    <property type="evidence" value="ECO:0007669"/>
    <property type="project" value="InterPro"/>
</dbReference>
<dbReference type="Pfam" id="PF00067">
    <property type="entry name" value="p450"/>
    <property type="match status" value="1"/>
</dbReference>
<evidence type="ECO:0000313" key="11">
    <source>
        <dbReference type="Proteomes" id="UP000824469"/>
    </source>
</evidence>
<evidence type="ECO:0000256" key="4">
    <source>
        <dbReference type="ARBA" id="ARBA00023002"/>
    </source>
</evidence>
<dbReference type="PANTHER" id="PTHR47950">
    <property type="entry name" value="CYTOCHROME P450, FAMILY 76, SUBFAMILY C, POLYPEPTIDE 5-RELATED"/>
    <property type="match status" value="1"/>
</dbReference>
<comment type="similarity">
    <text evidence="2 8">Belongs to the cytochrome P450 family.</text>
</comment>
<reference evidence="10 11" key="1">
    <citation type="journal article" date="2021" name="Nat. Plants">
        <title>The Taxus genome provides insights into paclitaxel biosynthesis.</title>
        <authorList>
            <person name="Xiong X."/>
            <person name="Gou J."/>
            <person name="Liao Q."/>
            <person name="Li Y."/>
            <person name="Zhou Q."/>
            <person name="Bi G."/>
            <person name="Li C."/>
            <person name="Du R."/>
            <person name="Wang X."/>
            <person name="Sun T."/>
            <person name="Guo L."/>
            <person name="Liang H."/>
            <person name="Lu P."/>
            <person name="Wu Y."/>
            <person name="Zhang Z."/>
            <person name="Ro D.K."/>
            <person name="Shang Y."/>
            <person name="Huang S."/>
            <person name="Yan J."/>
        </authorList>
    </citation>
    <scope>NUCLEOTIDE SEQUENCE [LARGE SCALE GENOMIC DNA]</scope>
    <source>
        <strain evidence="10">Ta-2019</strain>
    </source>
</reference>
<feature type="binding site" description="axial binding residue" evidence="7">
    <location>
        <position position="458"/>
    </location>
    <ligand>
        <name>heme</name>
        <dbReference type="ChEBI" id="CHEBI:30413"/>
    </ligand>
    <ligandPart>
        <name>Fe</name>
        <dbReference type="ChEBI" id="CHEBI:18248"/>
    </ligandPart>
</feature>
<dbReference type="SUPFAM" id="SSF48264">
    <property type="entry name" value="Cytochrome P450"/>
    <property type="match status" value="1"/>
</dbReference>
<feature type="transmembrane region" description="Helical" evidence="9">
    <location>
        <begin position="20"/>
        <end position="39"/>
    </location>
</feature>
<keyword evidence="11" id="KW-1185">Reference proteome</keyword>
<dbReference type="Gene3D" id="1.10.630.10">
    <property type="entry name" value="Cytochrome P450"/>
    <property type="match status" value="1"/>
</dbReference>
<dbReference type="InterPro" id="IPR036396">
    <property type="entry name" value="Cyt_P450_sf"/>
</dbReference>
<keyword evidence="7 8" id="KW-0349">Heme</keyword>
<comment type="pathway">
    <text evidence="1">Alkaloid biosynthesis; taxol biosynthesis.</text>
</comment>
<dbReference type="GO" id="GO:0016705">
    <property type="term" value="F:oxidoreductase activity, acting on paired donors, with incorporation or reduction of molecular oxygen"/>
    <property type="evidence" value="ECO:0007669"/>
    <property type="project" value="InterPro"/>
</dbReference>
<keyword evidence="8" id="KW-0503">Monooxygenase</keyword>
<dbReference type="CDD" id="cd11073">
    <property type="entry name" value="CYP76-like"/>
    <property type="match status" value="1"/>
</dbReference>
<keyword evidence="4 8" id="KW-0560">Oxidoreductase</keyword>
<accession>A0AA38LHU8</accession>
<proteinExistence type="inferred from homology"/>
<comment type="caution">
    <text evidence="10">The sequence shown here is derived from an EMBL/GenBank/DDBJ whole genome shotgun (WGS) entry which is preliminary data.</text>
</comment>
<dbReference type="EMBL" id="JAHRHJ020000003">
    <property type="protein sequence ID" value="KAH9323165.1"/>
    <property type="molecule type" value="Genomic_DNA"/>
</dbReference>
<dbReference type="PANTHER" id="PTHR47950:SF13">
    <property type="entry name" value="CYTOCHROME P450, FAMILY 76, SUBFAMILY G, POLYPEPTIDE 1"/>
    <property type="match status" value="1"/>
</dbReference>
<evidence type="ECO:0000256" key="2">
    <source>
        <dbReference type="ARBA" id="ARBA00010617"/>
    </source>
</evidence>
<keyword evidence="6" id="KW-0876">Taxol biosynthesis</keyword>
<dbReference type="GO" id="GO:0004497">
    <property type="term" value="F:monooxygenase activity"/>
    <property type="evidence" value="ECO:0007669"/>
    <property type="project" value="UniProtKB-KW"/>
</dbReference>
<dbReference type="FunFam" id="1.10.630.10:FF:000007">
    <property type="entry name" value="Cytochrome P450 76C4"/>
    <property type="match status" value="1"/>
</dbReference>
<dbReference type="AlphaFoldDB" id="A0AA38LHU8"/>
<evidence type="ECO:0000256" key="7">
    <source>
        <dbReference type="PIRSR" id="PIRSR602401-1"/>
    </source>
</evidence>
<dbReference type="PROSITE" id="PS00086">
    <property type="entry name" value="CYTOCHROME_P450"/>
    <property type="match status" value="1"/>
</dbReference>
<keyword evidence="9" id="KW-0472">Membrane</keyword>
<keyword evidence="3 7" id="KW-0479">Metal-binding</keyword>
<dbReference type="OMA" id="MIQRINY"/>
<gene>
    <name evidence="10" type="ORF">KI387_017804</name>
</gene>
<evidence type="ECO:0000256" key="9">
    <source>
        <dbReference type="SAM" id="Phobius"/>
    </source>
</evidence>
<evidence type="ECO:0000256" key="5">
    <source>
        <dbReference type="ARBA" id="ARBA00023004"/>
    </source>
</evidence>
<name>A0AA38LHU8_TAXCH</name>
<evidence type="ECO:0000256" key="6">
    <source>
        <dbReference type="ARBA" id="ARBA00023059"/>
    </source>
</evidence>
<dbReference type="InterPro" id="IPR002401">
    <property type="entry name" value="Cyt_P450_E_grp-I"/>
</dbReference>
<evidence type="ECO:0000256" key="1">
    <source>
        <dbReference type="ARBA" id="ARBA00005122"/>
    </source>
</evidence>
<protein>
    <recommendedName>
        <fullName evidence="12">Cytochrome P450</fullName>
    </recommendedName>
</protein>
<keyword evidence="9" id="KW-0812">Transmembrane</keyword>
<dbReference type="PRINTS" id="PR00463">
    <property type="entry name" value="EP450I"/>
</dbReference>
<dbReference type="GO" id="GO:0005506">
    <property type="term" value="F:iron ion binding"/>
    <property type="evidence" value="ECO:0007669"/>
    <property type="project" value="InterPro"/>
</dbReference>
<evidence type="ECO:0008006" key="12">
    <source>
        <dbReference type="Google" id="ProtNLM"/>
    </source>
</evidence>
<keyword evidence="9" id="KW-1133">Transmembrane helix</keyword>
<dbReference type="InterPro" id="IPR017972">
    <property type="entry name" value="Cyt_P450_CS"/>
</dbReference>
<evidence type="ECO:0000256" key="8">
    <source>
        <dbReference type="RuleBase" id="RU000461"/>
    </source>
</evidence>
<evidence type="ECO:0000313" key="10">
    <source>
        <dbReference type="EMBL" id="KAH9323165.1"/>
    </source>
</evidence>
<dbReference type="InterPro" id="IPR001128">
    <property type="entry name" value="Cyt_P450"/>
</dbReference>
<evidence type="ECO:0000256" key="3">
    <source>
        <dbReference type="ARBA" id="ARBA00022723"/>
    </source>
</evidence>
<comment type="cofactor">
    <cofactor evidence="7">
        <name>heme</name>
        <dbReference type="ChEBI" id="CHEBI:30413"/>
    </cofactor>
</comment>
<sequence>MKESIWKSSPSLLVSASMESLALYSVFFTASVFVYLLLWRKKKNTALSLPPGPPAWPVVGNLFQMGGKTNEIFFTLSKKYGPLMTLHLGMRTTVVVSSSAMAKEVLKTHDHIFAGRPFMASAKAHNQDKSAMASAEYGPHWRKLRRVATAELFSPKRLQALQYLRRDQVSRTLRLIFEKKGNTVHIGHMVFYTSLNLLGNMIFSKSVLDPHNPASVEFKDTVWRLMKLGSTPNLADFFPFLAFLDPQRILSRTAMLLQKMYDFFDVFIQDRLAARRELKLEQSDSDKDFLDVLLDYRSEEFTVRDIRIFVAELFMAGSDTTATTIEWAMAELIHNPEALKRVQTELEEVIGLNQRVEESDIDKLPFFRAVVKEVFRMHPAVPLMLPHKAESACEVAGFVIPKHTTVIVNVWGIGRDPTVWKEPSKFHPERFLEGENCKMENKGQNFELIPFGAGRRMCVGLPLANRMVNLVLASLLHSFEWTLPHGIGGEQLDMNDEFALTLKKAVDLDVIPTPRLSHEAYN</sequence>
<dbReference type="GO" id="GO:0042617">
    <property type="term" value="P:paclitaxel biosynthetic process"/>
    <property type="evidence" value="ECO:0007669"/>
    <property type="project" value="UniProtKB-KW"/>
</dbReference>
<dbReference type="Proteomes" id="UP000824469">
    <property type="component" value="Unassembled WGS sequence"/>
</dbReference>
<keyword evidence="5 7" id="KW-0408">Iron</keyword>
<organism evidence="10 11">
    <name type="scientific">Taxus chinensis</name>
    <name type="common">Chinese yew</name>
    <name type="synonym">Taxus wallichiana var. chinensis</name>
    <dbReference type="NCBI Taxonomy" id="29808"/>
    <lineage>
        <taxon>Eukaryota</taxon>
        <taxon>Viridiplantae</taxon>
        <taxon>Streptophyta</taxon>
        <taxon>Embryophyta</taxon>
        <taxon>Tracheophyta</taxon>
        <taxon>Spermatophyta</taxon>
        <taxon>Pinopsida</taxon>
        <taxon>Pinidae</taxon>
        <taxon>Conifers II</taxon>
        <taxon>Cupressales</taxon>
        <taxon>Taxaceae</taxon>
        <taxon>Taxus</taxon>
    </lineage>
</organism>
<dbReference type="PRINTS" id="PR00385">
    <property type="entry name" value="P450"/>
</dbReference>